<name>B8BQL8_THAPS</name>
<dbReference type="PANTHER" id="PTHR10534">
    <property type="entry name" value="PYRIDOXAL KINASE"/>
    <property type="match status" value="1"/>
</dbReference>
<dbReference type="Proteomes" id="UP000001449">
    <property type="component" value="Chromosome 1"/>
</dbReference>
<dbReference type="OMA" id="HTQYGQW"/>
<dbReference type="PaxDb" id="35128-Thaps260906"/>
<dbReference type="eggNOG" id="KOG2599">
    <property type="taxonomic scope" value="Eukaryota"/>
</dbReference>
<keyword evidence="5" id="KW-0418">Kinase</keyword>
<evidence type="ECO:0000313" key="9">
    <source>
        <dbReference type="Proteomes" id="UP000001449"/>
    </source>
</evidence>
<dbReference type="Gene3D" id="3.40.1190.20">
    <property type="match status" value="1"/>
</dbReference>
<protein>
    <recommendedName>
        <fullName evidence="2">pyridoxal kinase</fullName>
        <ecNumber evidence="2">2.7.1.35</ecNumber>
    </recommendedName>
</protein>
<dbReference type="InterPro" id="IPR013749">
    <property type="entry name" value="PM/HMP-P_kinase-1"/>
</dbReference>
<dbReference type="InterPro" id="IPR004625">
    <property type="entry name" value="PyrdxlKinase"/>
</dbReference>
<evidence type="ECO:0000256" key="1">
    <source>
        <dbReference type="ARBA" id="ARBA00008805"/>
    </source>
</evidence>
<dbReference type="KEGG" id="tps:THAPSDRAFT_260906"/>
<accession>B8BQL8</accession>
<dbReference type="CDD" id="cd01173">
    <property type="entry name" value="pyridoxal_pyridoxamine_kinase"/>
    <property type="match status" value="1"/>
</dbReference>
<dbReference type="HOGENOM" id="CLU_046496_1_1_1"/>
<gene>
    <name evidence="8" type="ORF">THAPSDRAFT_260906</name>
</gene>
<proteinExistence type="inferred from homology"/>
<dbReference type="GO" id="GO:0005829">
    <property type="term" value="C:cytosol"/>
    <property type="evidence" value="ECO:0000318"/>
    <property type="project" value="GO_Central"/>
</dbReference>
<dbReference type="AlphaFoldDB" id="B8BQL8"/>
<dbReference type="GeneID" id="7451432"/>
<evidence type="ECO:0000256" key="2">
    <source>
        <dbReference type="ARBA" id="ARBA00012104"/>
    </source>
</evidence>
<evidence type="ECO:0000313" key="8">
    <source>
        <dbReference type="EMBL" id="EED95806.1"/>
    </source>
</evidence>
<organism evidence="8 9">
    <name type="scientific">Thalassiosira pseudonana</name>
    <name type="common">Marine diatom</name>
    <name type="synonym">Cyclotella nana</name>
    <dbReference type="NCBI Taxonomy" id="35128"/>
    <lineage>
        <taxon>Eukaryota</taxon>
        <taxon>Sar</taxon>
        <taxon>Stramenopiles</taxon>
        <taxon>Ochrophyta</taxon>
        <taxon>Bacillariophyta</taxon>
        <taxon>Coscinodiscophyceae</taxon>
        <taxon>Thalassiosirophycidae</taxon>
        <taxon>Thalassiosirales</taxon>
        <taxon>Thalassiosiraceae</taxon>
        <taxon>Thalassiosira</taxon>
    </lineage>
</organism>
<feature type="domain" description="Pyridoxamine kinase/Phosphomethylpyrimidine kinase" evidence="7">
    <location>
        <begin position="78"/>
        <end position="241"/>
    </location>
</feature>
<evidence type="ECO:0000256" key="3">
    <source>
        <dbReference type="ARBA" id="ARBA00022679"/>
    </source>
</evidence>
<reference evidence="8 9" key="1">
    <citation type="journal article" date="2004" name="Science">
        <title>The genome of the diatom Thalassiosira pseudonana: ecology, evolution, and metabolism.</title>
        <authorList>
            <person name="Armbrust E.V."/>
            <person name="Berges J.A."/>
            <person name="Bowler C."/>
            <person name="Green B.R."/>
            <person name="Martinez D."/>
            <person name="Putnam N.H."/>
            <person name="Zhou S."/>
            <person name="Allen A.E."/>
            <person name="Apt K.E."/>
            <person name="Bechner M."/>
            <person name="Brzezinski M.A."/>
            <person name="Chaal B.K."/>
            <person name="Chiovitti A."/>
            <person name="Davis A.K."/>
            <person name="Demarest M.S."/>
            <person name="Detter J.C."/>
            <person name="Glavina T."/>
            <person name="Goodstein D."/>
            <person name="Hadi M.Z."/>
            <person name="Hellsten U."/>
            <person name="Hildebrand M."/>
            <person name="Jenkins B.D."/>
            <person name="Jurka J."/>
            <person name="Kapitonov V.V."/>
            <person name="Kroger N."/>
            <person name="Lau W.W."/>
            <person name="Lane T.W."/>
            <person name="Larimer F.W."/>
            <person name="Lippmeier J.C."/>
            <person name="Lucas S."/>
            <person name="Medina M."/>
            <person name="Montsant A."/>
            <person name="Obornik M."/>
            <person name="Parker M.S."/>
            <person name="Palenik B."/>
            <person name="Pazour G.J."/>
            <person name="Richardson P.M."/>
            <person name="Rynearson T.A."/>
            <person name="Saito M.A."/>
            <person name="Schwartz D.C."/>
            <person name="Thamatrakoln K."/>
            <person name="Valentin K."/>
            <person name="Vardi A."/>
            <person name="Wilkerson F.P."/>
            <person name="Rokhsar D.S."/>
        </authorList>
    </citation>
    <scope>NUCLEOTIDE SEQUENCE [LARGE SCALE GENOMIC DNA]</scope>
    <source>
        <strain evidence="8 9">CCMP1335</strain>
    </source>
</reference>
<keyword evidence="4" id="KW-0547">Nucleotide-binding</keyword>
<dbReference type="GO" id="GO:0009443">
    <property type="term" value="P:pyridoxal 5'-phosphate salvage"/>
    <property type="evidence" value="ECO:0000318"/>
    <property type="project" value="GO_Central"/>
</dbReference>
<evidence type="ECO:0000256" key="6">
    <source>
        <dbReference type="ARBA" id="ARBA00022840"/>
    </source>
</evidence>
<comment type="similarity">
    <text evidence="1">Belongs to the pyridoxine kinase family.</text>
</comment>
<feature type="non-terminal residue" evidence="8">
    <location>
        <position position="1"/>
    </location>
</feature>
<dbReference type="EMBL" id="CM000638">
    <property type="protein sequence ID" value="EED95806.1"/>
    <property type="molecule type" value="Genomic_DNA"/>
</dbReference>
<evidence type="ECO:0000259" key="7">
    <source>
        <dbReference type="Pfam" id="PF08543"/>
    </source>
</evidence>
<dbReference type="InterPro" id="IPR029056">
    <property type="entry name" value="Ribokinase-like"/>
</dbReference>
<dbReference type="InParanoid" id="B8BQL8"/>
<dbReference type="GO" id="GO:0008478">
    <property type="term" value="F:pyridoxal kinase activity"/>
    <property type="evidence" value="ECO:0000318"/>
    <property type="project" value="GO_Central"/>
</dbReference>
<keyword evidence="9" id="KW-1185">Reference proteome</keyword>
<keyword evidence="6" id="KW-0067">ATP-binding</keyword>
<dbReference type="NCBIfam" id="TIGR00687">
    <property type="entry name" value="pyridox_kin"/>
    <property type="match status" value="1"/>
</dbReference>
<dbReference type="RefSeq" id="XP_002286165.1">
    <property type="nucleotide sequence ID" value="XM_002286129.1"/>
</dbReference>
<sequence>RVLSIQSHVVSGYVGNKAAVFPLQLLEFEVDIINSVQFSNHTGYPNGWEGDVLDGDRLLKLVDGLDRNGLLSGRIGHVLTGYIGTESFLRAVVVVVKKLKDLNSKCRFVCDPVLGDRGKFYVPKELVEIYRNEVLPLADVITPNQFEVEQLTGISIHNIKDAQSACDILHGLGVPLVLITSVVFENKLITPSNSIGMFASRDGAAVEQYLLYTPKFEGQFTGTGDLCASLFLGLTARGDETTRDALEKLAGTMHAIVKRTSQCAKVGSEEGDTAEKANVVFSREMKLVQSQNDILHPPRLFRAQRV</sequence>
<keyword evidence="3 8" id="KW-0808">Transferase</keyword>
<dbReference type="PANTHER" id="PTHR10534:SF2">
    <property type="entry name" value="PYRIDOXAL KINASE"/>
    <property type="match status" value="1"/>
</dbReference>
<dbReference type="SUPFAM" id="SSF53613">
    <property type="entry name" value="Ribokinase-like"/>
    <property type="match status" value="1"/>
</dbReference>
<dbReference type="EC" id="2.7.1.35" evidence="2"/>
<dbReference type="Pfam" id="PF08543">
    <property type="entry name" value="Phos_pyr_kin"/>
    <property type="match status" value="1"/>
</dbReference>
<reference evidence="8 9" key="2">
    <citation type="journal article" date="2008" name="Nature">
        <title>The Phaeodactylum genome reveals the evolutionary history of diatom genomes.</title>
        <authorList>
            <person name="Bowler C."/>
            <person name="Allen A.E."/>
            <person name="Badger J.H."/>
            <person name="Grimwood J."/>
            <person name="Jabbari K."/>
            <person name="Kuo A."/>
            <person name="Maheswari U."/>
            <person name="Martens C."/>
            <person name="Maumus F."/>
            <person name="Otillar R.P."/>
            <person name="Rayko E."/>
            <person name="Salamov A."/>
            <person name="Vandepoele K."/>
            <person name="Beszteri B."/>
            <person name="Gruber A."/>
            <person name="Heijde M."/>
            <person name="Katinka M."/>
            <person name="Mock T."/>
            <person name="Valentin K."/>
            <person name="Verret F."/>
            <person name="Berges J.A."/>
            <person name="Brownlee C."/>
            <person name="Cadoret J.P."/>
            <person name="Chiovitti A."/>
            <person name="Choi C.J."/>
            <person name="Coesel S."/>
            <person name="De Martino A."/>
            <person name="Detter J.C."/>
            <person name="Durkin C."/>
            <person name="Falciatore A."/>
            <person name="Fournet J."/>
            <person name="Haruta M."/>
            <person name="Huysman M.J."/>
            <person name="Jenkins B.D."/>
            <person name="Jiroutova K."/>
            <person name="Jorgensen R.E."/>
            <person name="Joubert Y."/>
            <person name="Kaplan A."/>
            <person name="Kroger N."/>
            <person name="Kroth P.G."/>
            <person name="La Roche J."/>
            <person name="Lindquist E."/>
            <person name="Lommer M."/>
            <person name="Martin-Jezequel V."/>
            <person name="Lopez P.J."/>
            <person name="Lucas S."/>
            <person name="Mangogna M."/>
            <person name="McGinnis K."/>
            <person name="Medlin L.K."/>
            <person name="Montsant A."/>
            <person name="Oudot-Le Secq M.P."/>
            <person name="Napoli C."/>
            <person name="Obornik M."/>
            <person name="Parker M.S."/>
            <person name="Petit J.L."/>
            <person name="Porcel B.M."/>
            <person name="Poulsen N."/>
            <person name="Robison M."/>
            <person name="Rychlewski L."/>
            <person name="Rynearson T.A."/>
            <person name="Schmutz J."/>
            <person name="Shapiro H."/>
            <person name="Siaut M."/>
            <person name="Stanley M."/>
            <person name="Sussman M.R."/>
            <person name="Taylor A.R."/>
            <person name="Vardi A."/>
            <person name="von Dassow P."/>
            <person name="Vyverman W."/>
            <person name="Willis A."/>
            <person name="Wyrwicz L.S."/>
            <person name="Rokhsar D.S."/>
            <person name="Weissenbach J."/>
            <person name="Armbrust E.V."/>
            <person name="Green B.R."/>
            <person name="Van de Peer Y."/>
            <person name="Grigoriev I.V."/>
        </authorList>
    </citation>
    <scope>NUCLEOTIDE SEQUENCE [LARGE SCALE GENOMIC DNA]</scope>
    <source>
        <strain evidence="8 9">CCMP1335</strain>
    </source>
</reference>
<feature type="non-terminal residue" evidence="8">
    <location>
        <position position="306"/>
    </location>
</feature>
<dbReference type="GO" id="GO:0005524">
    <property type="term" value="F:ATP binding"/>
    <property type="evidence" value="ECO:0007669"/>
    <property type="project" value="UniProtKB-KW"/>
</dbReference>
<evidence type="ECO:0000256" key="5">
    <source>
        <dbReference type="ARBA" id="ARBA00022777"/>
    </source>
</evidence>
<evidence type="ECO:0000256" key="4">
    <source>
        <dbReference type="ARBA" id="ARBA00022741"/>
    </source>
</evidence>
<dbReference type="STRING" id="35128.B8BQL8"/>